<evidence type="ECO:0000313" key="2">
    <source>
        <dbReference type="Proteomes" id="UP001163324"/>
    </source>
</evidence>
<evidence type="ECO:0000313" key="1">
    <source>
        <dbReference type="EMBL" id="KAI9897167.1"/>
    </source>
</evidence>
<dbReference type="Proteomes" id="UP001163324">
    <property type="component" value="Chromosome 8"/>
</dbReference>
<reference evidence="1" key="1">
    <citation type="submission" date="2022-10" db="EMBL/GenBank/DDBJ databases">
        <title>Complete Genome of Trichothecium roseum strain YXFP-22015, a Plant Pathogen Isolated from Citrus.</title>
        <authorList>
            <person name="Wang Y."/>
            <person name="Zhu L."/>
        </authorList>
    </citation>
    <scope>NUCLEOTIDE SEQUENCE</scope>
    <source>
        <strain evidence="1">YXFP-22015</strain>
    </source>
</reference>
<gene>
    <name evidence="1" type="ORF">N3K66_008189</name>
</gene>
<dbReference type="EMBL" id="CM047947">
    <property type="protein sequence ID" value="KAI9897167.1"/>
    <property type="molecule type" value="Genomic_DNA"/>
</dbReference>
<sequence>MTTPRGSSDEDEEEEDEVEEQEEECVYVNYADDSDGDVFGDYEDKDKDEDETEDRSEDRGEKEQSSALSTSGTDDNSAPERPAATSNGPFITPEGKAYNVDQFLDFITSQPGPFGASQLVPLAASPSDESGTAAAAAAAATYPKGKQREEQYQQREERDQQEAGQDGTSETVRLGHEFAEALINLKVDYLVARARREAVGEGDDDILRFHDGYDGVWAFRAEGPEPTQDLKQRRIVQEFRWNDPAFRHLVVEARKYMEAEVESTCGHLWRRSPSGMTADADYGDRLLGDEEDGRRGAWDDVGPQHLPVVALCDMISEARIRDGKVRMPGMTHMHVLHMEGRGVLGMRQHLVPLSPTLRGLVGKLDTLDPPGGSDSDALLLMEVREELKDAFRTVPVEAVRARIAALLDQLAGEGFRIGARVSERGVWSYRLWDGKELEVMRSRNQGELEDWKELRDGVDMADVVRGIRSGREPVFIRPWKMRIRRMWDEIADWKAEYKREADNDDNDDRFNEEQLALLNDMMARHRDEARERRSRGTGPVLPSLSYIGGGGGP</sequence>
<name>A0ACC0UVA3_9HYPO</name>
<organism evidence="1 2">
    <name type="scientific">Trichothecium roseum</name>
    <dbReference type="NCBI Taxonomy" id="47278"/>
    <lineage>
        <taxon>Eukaryota</taxon>
        <taxon>Fungi</taxon>
        <taxon>Dikarya</taxon>
        <taxon>Ascomycota</taxon>
        <taxon>Pezizomycotina</taxon>
        <taxon>Sordariomycetes</taxon>
        <taxon>Hypocreomycetidae</taxon>
        <taxon>Hypocreales</taxon>
        <taxon>Hypocreales incertae sedis</taxon>
        <taxon>Trichothecium</taxon>
    </lineage>
</organism>
<protein>
    <submittedName>
        <fullName evidence="1">Uncharacterized protein</fullName>
    </submittedName>
</protein>
<keyword evidence="2" id="KW-1185">Reference proteome</keyword>
<accession>A0ACC0UVA3</accession>
<proteinExistence type="predicted"/>
<comment type="caution">
    <text evidence="1">The sequence shown here is derived from an EMBL/GenBank/DDBJ whole genome shotgun (WGS) entry which is preliminary data.</text>
</comment>